<reference evidence="2" key="2">
    <citation type="submission" date="2023-01" db="EMBL/GenBank/DDBJ databases">
        <authorList>
            <person name="Sun Q."/>
            <person name="Evtushenko L."/>
        </authorList>
    </citation>
    <scope>NUCLEOTIDE SEQUENCE</scope>
    <source>
        <strain evidence="2">VKM Ac-1246</strain>
    </source>
</reference>
<proteinExistence type="predicted"/>
<dbReference type="Pfam" id="PF13845">
    <property type="entry name" value="Septum_form"/>
    <property type="match status" value="1"/>
</dbReference>
<keyword evidence="3" id="KW-1185">Reference proteome</keyword>
<name>A0ABQ5SXY3_9ACTN</name>
<dbReference type="RefSeq" id="WP_189118956.1">
    <property type="nucleotide sequence ID" value="NZ_BMRK01000009.1"/>
</dbReference>
<protein>
    <recommendedName>
        <fullName evidence="1">Septum formation-related domain-containing protein</fullName>
    </recommendedName>
</protein>
<feature type="domain" description="Septum formation-related" evidence="1">
    <location>
        <begin position="50"/>
        <end position="237"/>
    </location>
</feature>
<dbReference type="Proteomes" id="UP001142292">
    <property type="component" value="Unassembled WGS sequence"/>
</dbReference>
<evidence type="ECO:0000313" key="3">
    <source>
        <dbReference type="Proteomes" id="UP001142292"/>
    </source>
</evidence>
<reference evidence="2" key="1">
    <citation type="journal article" date="2014" name="Int. J. Syst. Evol. Microbiol.">
        <title>Complete genome of a new Firmicutes species belonging to the dominant human colonic microbiota ('Ruminococcus bicirculans') reveals two chromosomes and a selective capacity to utilize plant glucans.</title>
        <authorList>
            <consortium name="NISC Comparative Sequencing Program"/>
            <person name="Wegmann U."/>
            <person name="Louis P."/>
            <person name="Goesmann A."/>
            <person name="Henrissat B."/>
            <person name="Duncan S.H."/>
            <person name="Flint H.J."/>
        </authorList>
    </citation>
    <scope>NUCLEOTIDE SEQUENCE</scope>
    <source>
        <strain evidence="2">VKM Ac-1246</strain>
    </source>
</reference>
<evidence type="ECO:0000313" key="2">
    <source>
        <dbReference type="EMBL" id="GLJ68681.1"/>
    </source>
</evidence>
<gene>
    <name evidence="2" type="ORF">GCM10017579_27170</name>
</gene>
<accession>A0ABQ5SXY3</accession>
<dbReference type="EMBL" id="BSEL01000005">
    <property type="protein sequence ID" value="GLJ68681.1"/>
    <property type="molecule type" value="Genomic_DNA"/>
</dbReference>
<comment type="caution">
    <text evidence="2">The sequence shown here is derived from an EMBL/GenBank/DDBJ whole genome shotgun (WGS) entry which is preliminary data.</text>
</comment>
<evidence type="ECO:0000259" key="1">
    <source>
        <dbReference type="Pfam" id="PF13845"/>
    </source>
</evidence>
<dbReference type="InterPro" id="IPR026004">
    <property type="entry name" value="Septum_form"/>
</dbReference>
<organism evidence="2 3">
    <name type="scientific">Nocardioides luteus</name>
    <dbReference type="NCBI Taxonomy" id="1844"/>
    <lineage>
        <taxon>Bacteria</taxon>
        <taxon>Bacillati</taxon>
        <taxon>Actinomycetota</taxon>
        <taxon>Actinomycetes</taxon>
        <taxon>Propionibacteriales</taxon>
        <taxon>Nocardioidaceae</taxon>
        <taxon>Nocardioides</taxon>
    </lineage>
</organism>
<sequence>MTRLRAGAVAPAQKPMMLPLVLGLIVGVFSLIGLTPAPAGAAVASKPKVGTCYNYGWQAYQAMSQTGKKVSCGKAHTAKTIAVGKLLSGTTRTEASILRPASAEHISKTCIRALKAKLGSTYAKRNQSAYTTAFYVPNAAQFKAGQRWFRCDVVLPGKGSLKNLPTNRSKFLEGVALTQRTRGCLSGKLLGPYSCLSSHSYKSISAVKKSGTAYPSMASFQRAVAKKCPSRTRAFVAPSKYEWQTGDHWVVCFAKTSK</sequence>